<dbReference type="EMBL" id="RCHU02000001">
    <property type="protein sequence ID" value="KAL3610671.1"/>
    <property type="molecule type" value="Genomic_DNA"/>
</dbReference>
<dbReference type="Proteomes" id="UP000309997">
    <property type="component" value="Unassembled WGS sequence"/>
</dbReference>
<evidence type="ECO:0000313" key="1">
    <source>
        <dbReference type="EMBL" id="KAL3610671.1"/>
    </source>
</evidence>
<protein>
    <submittedName>
        <fullName evidence="1">Uncharacterized protein</fullName>
    </submittedName>
</protein>
<organism evidence="1 2">
    <name type="scientific">Populus alba</name>
    <name type="common">White poplar</name>
    <dbReference type="NCBI Taxonomy" id="43335"/>
    <lineage>
        <taxon>Eukaryota</taxon>
        <taxon>Viridiplantae</taxon>
        <taxon>Streptophyta</taxon>
        <taxon>Embryophyta</taxon>
        <taxon>Tracheophyta</taxon>
        <taxon>Spermatophyta</taxon>
        <taxon>Magnoliopsida</taxon>
        <taxon>eudicotyledons</taxon>
        <taxon>Gunneridae</taxon>
        <taxon>Pentapetalae</taxon>
        <taxon>rosids</taxon>
        <taxon>fabids</taxon>
        <taxon>Malpighiales</taxon>
        <taxon>Salicaceae</taxon>
        <taxon>Saliceae</taxon>
        <taxon>Populus</taxon>
    </lineage>
</organism>
<accession>A0ACC4D1M8</accession>
<keyword evidence="2" id="KW-1185">Reference proteome</keyword>
<name>A0ACC4D1M8_POPAL</name>
<evidence type="ECO:0000313" key="2">
    <source>
        <dbReference type="Proteomes" id="UP000309997"/>
    </source>
</evidence>
<proteinExistence type="predicted"/>
<comment type="caution">
    <text evidence="1">The sequence shown here is derived from an EMBL/GenBank/DDBJ whole genome shotgun (WGS) entry which is preliminary data.</text>
</comment>
<gene>
    <name evidence="1" type="ORF">D5086_001691</name>
</gene>
<reference evidence="1 2" key="1">
    <citation type="journal article" date="2024" name="Plant Biotechnol. J.">
        <title>Genome and CRISPR/Cas9 system of a widespread forest tree (Populus alba) in the world.</title>
        <authorList>
            <person name="Liu Y.J."/>
            <person name="Jiang P.F."/>
            <person name="Han X.M."/>
            <person name="Li X.Y."/>
            <person name="Wang H.M."/>
            <person name="Wang Y.J."/>
            <person name="Wang X.X."/>
            <person name="Zeng Q.Y."/>
        </authorList>
    </citation>
    <scope>NUCLEOTIDE SEQUENCE [LARGE SCALE GENOMIC DNA]</scope>
    <source>
        <strain evidence="2">cv. PAL-ZL1</strain>
    </source>
</reference>
<sequence>MLSPNAASKKQLKKVKNIETATWSQKLCRGLQKFGKAVCRIPVRLRLVTPDAAAPALIVAYANTYNAKVDETSV</sequence>